<evidence type="ECO:0000259" key="2">
    <source>
        <dbReference type="Pfam" id="PF07833"/>
    </source>
</evidence>
<feature type="signal peptide" evidence="1">
    <location>
        <begin position="1"/>
        <end position="18"/>
    </location>
</feature>
<keyword evidence="4" id="KW-1185">Reference proteome</keyword>
<dbReference type="RefSeq" id="WP_157458961.1">
    <property type="nucleotide sequence ID" value="NZ_WQLB01000009.1"/>
</dbReference>
<dbReference type="InterPro" id="IPR036582">
    <property type="entry name" value="Mao_N_sf"/>
</dbReference>
<evidence type="ECO:0000256" key="1">
    <source>
        <dbReference type="SAM" id="SignalP"/>
    </source>
</evidence>
<dbReference type="Proteomes" id="UP000483286">
    <property type="component" value="Unassembled WGS sequence"/>
</dbReference>
<proteinExistence type="predicted"/>
<evidence type="ECO:0000313" key="3">
    <source>
        <dbReference type="EMBL" id="MVN86911.1"/>
    </source>
</evidence>
<protein>
    <recommendedName>
        <fullName evidence="2">Copper amine oxidase-like N-terminal domain-containing protein</fullName>
    </recommendedName>
</protein>
<feature type="chain" id="PRO_5028914859" description="Copper amine oxidase-like N-terminal domain-containing protein" evidence="1">
    <location>
        <begin position="19"/>
        <end position="267"/>
    </location>
</feature>
<keyword evidence="1" id="KW-0732">Signal</keyword>
<comment type="caution">
    <text evidence="3">The sequence shown here is derived from an EMBL/GenBank/DDBJ whole genome shotgun (WGS) entry which is preliminary data.</text>
</comment>
<dbReference type="EMBL" id="WQLB01000009">
    <property type="protein sequence ID" value="MVN86911.1"/>
    <property type="molecule type" value="Genomic_DNA"/>
</dbReference>
<dbReference type="InterPro" id="IPR012854">
    <property type="entry name" value="Cu_amine_oxidase-like_N"/>
</dbReference>
<sequence>MRSLGALLVATLCSAAAAATTYTQNGVEYVNLQEFAQENGITSRNQGGDLTLTKGNITLFLPVGMPEAATRNGQPAPLSARVTNIGGAIVVPLMDVQRAFGLKVTASLSKAPVPVASGATKPSTPLVLMPAPKPAPTTSAPPPTTPTIALNAELRTKIGATKPIEVVYEKKPFPGYDFTYGSKTSLPLTLKPEDFAAHCANLVFARLKSPATANFGAVRVYAYPNNYWVTVGLVDAQNSYGALIRDEYRCVNAYVNGVVWHSWDFVK</sequence>
<dbReference type="AlphaFoldDB" id="A0A7C9I2X9"/>
<accession>A0A7C9I2X9</accession>
<reference evidence="3 4" key="1">
    <citation type="submission" date="2019-12" db="EMBL/GenBank/DDBJ databases">
        <title>Deinococcus sp. HMF7620 Genome sequencing and assembly.</title>
        <authorList>
            <person name="Kang H."/>
            <person name="Kim H."/>
            <person name="Joh K."/>
        </authorList>
    </citation>
    <scope>NUCLEOTIDE SEQUENCE [LARGE SCALE GENOMIC DNA]</scope>
    <source>
        <strain evidence="3 4">HMF7620</strain>
    </source>
</reference>
<dbReference type="Pfam" id="PF07833">
    <property type="entry name" value="Cu_amine_oxidN1"/>
    <property type="match status" value="1"/>
</dbReference>
<name>A0A7C9I2X9_9DEIO</name>
<gene>
    <name evidence="3" type="ORF">GO986_09050</name>
</gene>
<feature type="domain" description="Copper amine oxidase-like N-terminal" evidence="2">
    <location>
        <begin position="19"/>
        <end position="106"/>
    </location>
</feature>
<dbReference type="SUPFAM" id="SSF55383">
    <property type="entry name" value="Copper amine oxidase, domain N"/>
    <property type="match status" value="1"/>
</dbReference>
<organism evidence="3 4">
    <name type="scientific">Deinococcus arboris</name>
    <dbReference type="NCBI Taxonomy" id="2682977"/>
    <lineage>
        <taxon>Bacteria</taxon>
        <taxon>Thermotogati</taxon>
        <taxon>Deinococcota</taxon>
        <taxon>Deinococci</taxon>
        <taxon>Deinococcales</taxon>
        <taxon>Deinococcaceae</taxon>
        <taxon>Deinococcus</taxon>
    </lineage>
</organism>
<evidence type="ECO:0000313" key="4">
    <source>
        <dbReference type="Proteomes" id="UP000483286"/>
    </source>
</evidence>